<dbReference type="AlphaFoldDB" id="A0A7H2BKH9"/>
<keyword evidence="2" id="KW-0472">Membrane</keyword>
<evidence type="ECO:0000313" key="4">
    <source>
        <dbReference type="Proteomes" id="UP000516421"/>
    </source>
</evidence>
<dbReference type="KEGG" id="rama:IDM48_01630"/>
<proteinExistence type="predicted"/>
<name>A0A7H2BKH9_9MICC</name>
<feature type="transmembrane region" description="Helical" evidence="2">
    <location>
        <begin position="42"/>
        <end position="63"/>
    </location>
</feature>
<protein>
    <submittedName>
        <fullName evidence="3">Uncharacterized protein</fullName>
    </submittedName>
</protein>
<dbReference type="InterPro" id="IPR038468">
    <property type="entry name" value="MmpS_C"/>
</dbReference>
<accession>A0A7H2BKH9</accession>
<reference evidence="3 4" key="1">
    <citation type="submission" date="2020-09" db="EMBL/GenBank/DDBJ databases">
        <title>Investigation of environmental microbe.</title>
        <authorList>
            <person name="Ou Y."/>
            <person name="Kang Q."/>
        </authorList>
    </citation>
    <scope>NUCLEOTIDE SEQUENCE [LARGE SCALE GENOMIC DNA]</scope>
    <source>
        <strain evidence="3 4">KJZ-9</strain>
    </source>
</reference>
<keyword evidence="2" id="KW-0812">Transmembrane</keyword>
<dbReference type="RefSeq" id="WP_068172183.1">
    <property type="nucleotide sequence ID" value="NZ_CP061538.1"/>
</dbReference>
<organism evidence="3 4">
    <name type="scientific">Rothia amarae</name>
    <dbReference type="NCBI Taxonomy" id="169480"/>
    <lineage>
        <taxon>Bacteria</taxon>
        <taxon>Bacillati</taxon>
        <taxon>Actinomycetota</taxon>
        <taxon>Actinomycetes</taxon>
        <taxon>Micrococcales</taxon>
        <taxon>Micrococcaceae</taxon>
        <taxon>Rothia</taxon>
    </lineage>
</organism>
<evidence type="ECO:0000256" key="2">
    <source>
        <dbReference type="SAM" id="Phobius"/>
    </source>
</evidence>
<dbReference type="Proteomes" id="UP000516421">
    <property type="component" value="Chromosome"/>
</dbReference>
<dbReference type="Gene3D" id="2.60.40.2880">
    <property type="entry name" value="MmpS1-5, C-terminal soluble domain"/>
    <property type="match status" value="1"/>
</dbReference>
<evidence type="ECO:0000256" key="1">
    <source>
        <dbReference type="SAM" id="MobiDB-lite"/>
    </source>
</evidence>
<gene>
    <name evidence="3" type="ORF">IDM48_01630</name>
</gene>
<feature type="compositionally biased region" description="Basic and acidic residues" evidence="1">
    <location>
        <begin position="9"/>
        <end position="28"/>
    </location>
</feature>
<keyword evidence="4" id="KW-1185">Reference proteome</keyword>
<dbReference type="EMBL" id="CP061538">
    <property type="protein sequence ID" value="QNV40175.1"/>
    <property type="molecule type" value="Genomic_DNA"/>
</dbReference>
<sequence length="161" mass="17497">MSTPQNPNHGEKHNDARPFKREPNRVLPEEPPAQTTPSKKPAWPWVIGLLLLSLLIWGGCALVGNVSNNESVRVELKTTSSTSGTVYYGPDDSIVAEDFAGEWDKTVEDIRPQDSYGLRAKSEDSSATVSCEISVDGVVQSQAEATNGEEASCKLPDEIKK</sequence>
<feature type="region of interest" description="Disordered" evidence="1">
    <location>
        <begin position="1"/>
        <end position="40"/>
    </location>
</feature>
<keyword evidence="2" id="KW-1133">Transmembrane helix</keyword>
<evidence type="ECO:0000313" key="3">
    <source>
        <dbReference type="EMBL" id="QNV40175.1"/>
    </source>
</evidence>